<feature type="compositionally biased region" description="Low complexity" evidence="7">
    <location>
        <begin position="170"/>
        <end position="180"/>
    </location>
</feature>
<dbReference type="InterPro" id="IPR017441">
    <property type="entry name" value="Protein_kinase_ATP_BS"/>
</dbReference>
<feature type="region of interest" description="Disordered" evidence="7">
    <location>
        <begin position="145"/>
        <end position="180"/>
    </location>
</feature>
<dbReference type="InterPro" id="IPR000719">
    <property type="entry name" value="Prot_kinase_dom"/>
</dbReference>
<dbReference type="PROSITE" id="PS00107">
    <property type="entry name" value="PROTEIN_KINASE_ATP"/>
    <property type="match status" value="1"/>
</dbReference>
<dbReference type="SMART" id="SM00550">
    <property type="entry name" value="Zalpha"/>
    <property type="match status" value="1"/>
</dbReference>
<dbReference type="GO" id="GO:0005737">
    <property type="term" value="C:cytoplasm"/>
    <property type="evidence" value="ECO:0007669"/>
    <property type="project" value="TreeGrafter"/>
</dbReference>
<dbReference type="GO" id="GO:0004694">
    <property type="term" value="F:eukaryotic translation initiation factor 2alpha kinase activity"/>
    <property type="evidence" value="ECO:0007669"/>
    <property type="project" value="TreeGrafter"/>
</dbReference>
<keyword evidence="2 6" id="KW-0547">Nucleotide-binding</keyword>
<dbReference type="PANTHER" id="PTHR11042:SF91">
    <property type="entry name" value="EUKARYOTIC TRANSLATION INITIATION FACTOR 2-ALPHA KINASE"/>
    <property type="match status" value="1"/>
</dbReference>
<proteinExistence type="predicted"/>
<gene>
    <name evidence="10" type="ORF">ANANG_G00299150</name>
</gene>
<organism evidence="10 11">
    <name type="scientific">Anguilla anguilla</name>
    <name type="common">European freshwater eel</name>
    <name type="synonym">Muraena anguilla</name>
    <dbReference type="NCBI Taxonomy" id="7936"/>
    <lineage>
        <taxon>Eukaryota</taxon>
        <taxon>Metazoa</taxon>
        <taxon>Chordata</taxon>
        <taxon>Craniata</taxon>
        <taxon>Vertebrata</taxon>
        <taxon>Euteleostomi</taxon>
        <taxon>Actinopterygii</taxon>
        <taxon>Neopterygii</taxon>
        <taxon>Teleostei</taxon>
        <taxon>Anguilliformes</taxon>
        <taxon>Anguillidae</taxon>
        <taxon>Anguilla</taxon>
    </lineage>
</organism>
<feature type="region of interest" description="Disordered" evidence="7">
    <location>
        <begin position="70"/>
        <end position="91"/>
    </location>
</feature>
<evidence type="ECO:0000313" key="10">
    <source>
        <dbReference type="EMBL" id="KAG5830992.1"/>
    </source>
</evidence>
<dbReference type="Proteomes" id="UP001044222">
    <property type="component" value="Chromosome 18"/>
</dbReference>
<keyword evidence="3" id="KW-0418">Kinase</keyword>
<evidence type="ECO:0000256" key="6">
    <source>
        <dbReference type="PROSITE-ProRule" id="PRU10141"/>
    </source>
</evidence>
<evidence type="ECO:0000256" key="5">
    <source>
        <dbReference type="ARBA" id="ARBA00022884"/>
    </source>
</evidence>
<feature type="compositionally biased region" description="Polar residues" evidence="7">
    <location>
        <begin position="77"/>
        <end position="89"/>
    </location>
</feature>
<dbReference type="Gene3D" id="1.10.10.10">
    <property type="entry name" value="Winged helix-like DNA-binding domain superfamily/Winged helix DNA-binding domain"/>
    <property type="match status" value="2"/>
</dbReference>
<dbReference type="GO" id="GO:0005524">
    <property type="term" value="F:ATP binding"/>
    <property type="evidence" value="ECO:0007669"/>
    <property type="project" value="UniProtKB-UniRule"/>
</dbReference>
<sequence>MCENTRAMENLEDKICAFLKRKEAGAPLKALEIAKGVGLKTAKDVNKALYSLQGKGRLQKVGDSPPLWSLGGPSRSAAVNDTPNPTGTPSKHKIKTILKSHTGREGVTVKELARDLNQPSRAVNAQLYDMLSRGEVEKSRLSKDGSFSWKCTDEDGSNNNSKLWRDAPGDSITSTVDESSDSDTSVSTFSWFQKNYSSVKKLGEGGFGSVFIAKKKIDETDYAIKVVEFDKHASREVKALAHFNHPNIVRYFTAWEESSPPQSSESGE</sequence>
<evidence type="ECO:0000259" key="9">
    <source>
        <dbReference type="PROSITE" id="PS50139"/>
    </source>
</evidence>
<dbReference type="Gene3D" id="3.30.200.20">
    <property type="entry name" value="Phosphorylase Kinase, domain 1"/>
    <property type="match status" value="1"/>
</dbReference>
<dbReference type="PROSITE" id="PS50139">
    <property type="entry name" value="Z_BINDING"/>
    <property type="match status" value="1"/>
</dbReference>
<evidence type="ECO:0000256" key="2">
    <source>
        <dbReference type="ARBA" id="ARBA00022741"/>
    </source>
</evidence>
<keyword evidence="5" id="KW-0694">RNA-binding</keyword>
<dbReference type="InterPro" id="IPR011009">
    <property type="entry name" value="Kinase-like_dom_sf"/>
</dbReference>
<evidence type="ECO:0000259" key="8">
    <source>
        <dbReference type="PROSITE" id="PS50011"/>
    </source>
</evidence>
<dbReference type="SUPFAM" id="SSF46785">
    <property type="entry name" value="Winged helix' DNA-binding domain"/>
    <property type="match status" value="2"/>
</dbReference>
<protein>
    <recommendedName>
        <fullName evidence="12">Protein kinase domain-containing protein</fullName>
    </recommendedName>
</protein>
<keyword evidence="4 6" id="KW-0067">ATP-binding</keyword>
<feature type="binding site" evidence="6">
    <location>
        <position position="225"/>
    </location>
    <ligand>
        <name>ATP</name>
        <dbReference type="ChEBI" id="CHEBI:30616"/>
    </ligand>
</feature>
<comment type="caution">
    <text evidence="10">The sequence shown here is derived from an EMBL/GenBank/DDBJ whole genome shotgun (WGS) entry which is preliminary data.</text>
</comment>
<dbReference type="EMBL" id="JAFIRN010000018">
    <property type="protein sequence ID" value="KAG5830992.1"/>
    <property type="molecule type" value="Genomic_DNA"/>
</dbReference>
<evidence type="ECO:0000256" key="4">
    <source>
        <dbReference type="ARBA" id="ARBA00022840"/>
    </source>
</evidence>
<dbReference type="Pfam" id="PF00069">
    <property type="entry name" value="Pkinase"/>
    <property type="match status" value="1"/>
</dbReference>
<feature type="domain" description="Z-binding" evidence="9">
    <location>
        <begin position="5"/>
        <end position="72"/>
    </location>
</feature>
<dbReference type="Pfam" id="PF02295">
    <property type="entry name" value="z-alpha"/>
    <property type="match status" value="2"/>
</dbReference>
<dbReference type="InterPro" id="IPR036388">
    <property type="entry name" value="WH-like_DNA-bd_sf"/>
</dbReference>
<feature type="domain" description="Protein kinase" evidence="8">
    <location>
        <begin position="196"/>
        <end position="268"/>
    </location>
</feature>
<dbReference type="InterPro" id="IPR036390">
    <property type="entry name" value="WH_DNA-bd_sf"/>
</dbReference>
<dbReference type="AlphaFoldDB" id="A0A9D3LJ89"/>
<dbReference type="GO" id="GO:0003723">
    <property type="term" value="F:RNA binding"/>
    <property type="evidence" value="ECO:0007669"/>
    <property type="project" value="UniProtKB-KW"/>
</dbReference>
<keyword evidence="11" id="KW-1185">Reference proteome</keyword>
<dbReference type="PROSITE" id="PS50011">
    <property type="entry name" value="PROTEIN_KINASE_DOM"/>
    <property type="match status" value="1"/>
</dbReference>
<evidence type="ECO:0000256" key="7">
    <source>
        <dbReference type="SAM" id="MobiDB-lite"/>
    </source>
</evidence>
<dbReference type="InterPro" id="IPR050339">
    <property type="entry name" value="CC_SR_Kinase"/>
</dbReference>
<dbReference type="SUPFAM" id="SSF56112">
    <property type="entry name" value="Protein kinase-like (PK-like)"/>
    <property type="match status" value="1"/>
</dbReference>
<dbReference type="GO" id="GO:0003726">
    <property type="term" value="F:double-stranded RNA adenosine deaminase activity"/>
    <property type="evidence" value="ECO:0007669"/>
    <property type="project" value="InterPro"/>
</dbReference>
<dbReference type="GO" id="GO:0005634">
    <property type="term" value="C:nucleus"/>
    <property type="evidence" value="ECO:0007669"/>
    <property type="project" value="TreeGrafter"/>
</dbReference>
<keyword evidence="1" id="KW-0808">Transferase</keyword>
<evidence type="ECO:0000313" key="11">
    <source>
        <dbReference type="Proteomes" id="UP001044222"/>
    </source>
</evidence>
<evidence type="ECO:0000256" key="3">
    <source>
        <dbReference type="ARBA" id="ARBA00022777"/>
    </source>
</evidence>
<evidence type="ECO:0000256" key="1">
    <source>
        <dbReference type="ARBA" id="ARBA00022679"/>
    </source>
</evidence>
<reference evidence="10" key="1">
    <citation type="submission" date="2021-01" db="EMBL/GenBank/DDBJ databases">
        <title>A chromosome-scale assembly of European eel, Anguilla anguilla.</title>
        <authorList>
            <person name="Henkel C."/>
            <person name="Jong-Raadsen S.A."/>
            <person name="Dufour S."/>
            <person name="Weltzien F.-A."/>
            <person name="Palstra A.P."/>
            <person name="Pelster B."/>
            <person name="Spaink H.P."/>
            <person name="Van Den Thillart G.E."/>
            <person name="Jansen H."/>
            <person name="Zahm M."/>
            <person name="Klopp C."/>
            <person name="Cedric C."/>
            <person name="Louis A."/>
            <person name="Berthelot C."/>
            <person name="Parey E."/>
            <person name="Roest Crollius H."/>
            <person name="Montfort J."/>
            <person name="Robinson-Rechavi M."/>
            <person name="Bucao C."/>
            <person name="Bouchez O."/>
            <person name="Gislard M."/>
            <person name="Lluch J."/>
            <person name="Milhes M."/>
            <person name="Lampietro C."/>
            <person name="Lopez Roques C."/>
            <person name="Donnadieu C."/>
            <person name="Braasch I."/>
            <person name="Desvignes T."/>
            <person name="Postlethwait J."/>
            <person name="Bobe J."/>
            <person name="Guiguen Y."/>
            <person name="Dirks R."/>
        </authorList>
    </citation>
    <scope>NUCLEOTIDE SEQUENCE</scope>
    <source>
        <strain evidence="10">Tag_6206</strain>
        <tissue evidence="10">Liver</tissue>
    </source>
</reference>
<name>A0A9D3LJ89_ANGAN</name>
<evidence type="ECO:0008006" key="12">
    <source>
        <dbReference type="Google" id="ProtNLM"/>
    </source>
</evidence>
<accession>A0A9D3LJ89</accession>
<dbReference type="InterPro" id="IPR042371">
    <property type="entry name" value="Z_dom"/>
</dbReference>
<dbReference type="PANTHER" id="PTHR11042">
    <property type="entry name" value="EUKARYOTIC TRANSLATION INITIATION FACTOR 2-ALPHA KINASE EIF2-ALPHA KINASE -RELATED"/>
    <property type="match status" value="1"/>
</dbReference>